<feature type="domain" description="TonB C-terminal" evidence="3">
    <location>
        <begin position="152"/>
        <end position="248"/>
    </location>
</feature>
<feature type="transmembrane region" description="Helical" evidence="2">
    <location>
        <begin position="21"/>
        <end position="42"/>
    </location>
</feature>
<dbReference type="EMBL" id="JFAX01000004">
    <property type="protein sequence ID" value="EXI68729.1"/>
    <property type="molecule type" value="Genomic_DNA"/>
</dbReference>
<dbReference type="Pfam" id="PF03544">
    <property type="entry name" value="TonB_C"/>
    <property type="match status" value="1"/>
</dbReference>
<proteinExistence type="predicted"/>
<dbReference type="Proteomes" id="UP000020218">
    <property type="component" value="Unassembled WGS sequence"/>
</dbReference>
<feature type="compositionally biased region" description="Low complexity" evidence="1">
    <location>
        <begin position="87"/>
        <end position="109"/>
    </location>
</feature>
<sequence length="273" mass="27809">MLPSTAAIFGSALEHGQRSRLGWALFASLLLHLLLCQALAVFPSAAGSRGARPLAGMPATLRVPPAPATATSAQAMAMDQSPPPEVPAAAVSAAAAPGEAAASPAPAERPPVAAEPALAAVGERRLLAERPPYLAVALSAPPLAETWYFPRRELTLPPVLQDEPSLRPPPGGSPARGGRVRLRVLIAADGAVDRVEVLGSGVPAAVSDAAQAAFAGLRFRPGEIEGVAVRSQAHFELDFDESTAGSSHASDRFSLRPAAPRASAASQTSGSGR</sequence>
<reference evidence="4" key="1">
    <citation type="submission" date="2014-02" db="EMBL/GenBank/DDBJ databases">
        <title>Expanding our view of genomic diversity in Candidatus Accumulibacter clades.</title>
        <authorList>
            <person name="Skennerton C.T."/>
            <person name="Barr J.J."/>
            <person name="Slater F.R."/>
            <person name="Bond P.L."/>
            <person name="Tyson G.W."/>
        </authorList>
    </citation>
    <scope>NUCLEOTIDE SEQUENCE [LARGE SCALE GENOMIC DNA]</scope>
</reference>
<evidence type="ECO:0000313" key="5">
    <source>
        <dbReference type="Proteomes" id="UP000020218"/>
    </source>
</evidence>
<dbReference type="GO" id="GO:0055085">
    <property type="term" value="P:transmembrane transport"/>
    <property type="evidence" value="ECO:0007669"/>
    <property type="project" value="InterPro"/>
</dbReference>
<evidence type="ECO:0000259" key="3">
    <source>
        <dbReference type="PROSITE" id="PS52015"/>
    </source>
</evidence>
<dbReference type="PATRIC" id="fig|1454001.3.peg.986"/>
<dbReference type="Gene3D" id="3.30.1150.10">
    <property type="match status" value="1"/>
</dbReference>
<name>A0A011PQX1_9PROT</name>
<gene>
    <name evidence="4" type="ORF">AW08_01041</name>
</gene>
<dbReference type="InterPro" id="IPR037682">
    <property type="entry name" value="TonB_C"/>
</dbReference>
<dbReference type="STRING" id="1454001.AW08_01041"/>
<evidence type="ECO:0000256" key="2">
    <source>
        <dbReference type="SAM" id="Phobius"/>
    </source>
</evidence>
<dbReference type="PROSITE" id="PS52015">
    <property type="entry name" value="TONB_CTD"/>
    <property type="match status" value="1"/>
</dbReference>
<feature type="compositionally biased region" description="Low complexity" evidence="1">
    <location>
        <begin position="256"/>
        <end position="266"/>
    </location>
</feature>
<dbReference type="SUPFAM" id="SSF74653">
    <property type="entry name" value="TolA/TonB C-terminal domain"/>
    <property type="match status" value="1"/>
</dbReference>
<feature type="region of interest" description="Disordered" evidence="1">
    <location>
        <begin position="78"/>
        <end position="109"/>
    </location>
</feature>
<keyword evidence="2" id="KW-0812">Transmembrane</keyword>
<organism evidence="4 5">
    <name type="scientific">Candidatus Accumulibacter adjunctus</name>
    <dbReference type="NCBI Taxonomy" id="1454001"/>
    <lineage>
        <taxon>Bacteria</taxon>
        <taxon>Pseudomonadati</taxon>
        <taxon>Pseudomonadota</taxon>
        <taxon>Betaproteobacteria</taxon>
        <taxon>Candidatus Accumulibacter</taxon>
    </lineage>
</organism>
<protein>
    <recommendedName>
        <fullName evidence="3">TonB C-terminal domain-containing protein</fullName>
    </recommendedName>
</protein>
<dbReference type="AlphaFoldDB" id="A0A011PQX1"/>
<keyword evidence="2" id="KW-1133">Transmembrane helix</keyword>
<keyword evidence="2" id="KW-0472">Membrane</keyword>
<accession>A0A011PQX1</accession>
<keyword evidence="5" id="KW-1185">Reference proteome</keyword>
<evidence type="ECO:0000313" key="4">
    <source>
        <dbReference type="EMBL" id="EXI68729.1"/>
    </source>
</evidence>
<evidence type="ECO:0000256" key="1">
    <source>
        <dbReference type="SAM" id="MobiDB-lite"/>
    </source>
</evidence>
<comment type="caution">
    <text evidence="4">The sequence shown here is derived from an EMBL/GenBank/DDBJ whole genome shotgun (WGS) entry which is preliminary data.</text>
</comment>
<feature type="region of interest" description="Disordered" evidence="1">
    <location>
        <begin position="241"/>
        <end position="273"/>
    </location>
</feature>